<gene>
    <name evidence="2" type="ORF">E5162_09700</name>
</gene>
<dbReference type="OrthoDB" id="5973611at2"/>
<dbReference type="AlphaFoldDB" id="A0A4S2HBH0"/>
<dbReference type="Proteomes" id="UP000305451">
    <property type="component" value="Unassembled WGS sequence"/>
</dbReference>
<evidence type="ECO:0000313" key="3">
    <source>
        <dbReference type="Proteomes" id="UP000305451"/>
    </source>
</evidence>
<keyword evidence="1" id="KW-0732">Signal</keyword>
<dbReference type="RefSeq" id="WP_135945032.1">
    <property type="nucleotide sequence ID" value="NZ_BMEI01000002.1"/>
</dbReference>
<accession>A0A4S2HBH0</accession>
<comment type="caution">
    <text evidence="2">The sequence shown here is derived from an EMBL/GenBank/DDBJ whole genome shotgun (WGS) entry which is preliminary data.</text>
</comment>
<name>A0A4S2HBH0_9PROT</name>
<evidence type="ECO:0000256" key="1">
    <source>
        <dbReference type="SAM" id="SignalP"/>
    </source>
</evidence>
<keyword evidence="3" id="KW-1185">Reference proteome</keyword>
<dbReference type="EMBL" id="SRXV01000002">
    <property type="protein sequence ID" value="TGY93310.1"/>
    <property type="molecule type" value="Genomic_DNA"/>
</dbReference>
<proteinExistence type="predicted"/>
<organism evidence="2 3">
    <name type="scientific">Marinicauda pacifica</name>
    <dbReference type="NCBI Taxonomy" id="1133559"/>
    <lineage>
        <taxon>Bacteria</taxon>
        <taxon>Pseudomonadati</taxon>
        <taxon>Pseudomonadota</taxon>
        <taxon>Alphaproteobacteria</taxon>
        <taxon>Maricaulales</taxon>
        <taxon>Maricaulaceae</taxon>
        <taxon>Marinicauda</taxon>
    </lineage>
</organism>
<protein>
    <recommendedName>
        <fullName evidence="4">Peptidase C-terminal archaeal/bacterial domain-containing protein</fullName>
    </recommendedName>
</protein>
<evidence type="ECO:0000313" key="2">
    <source>
        <dbReference type="EMBL" id="TGY93310.1"/>
    </source>
</evidence>
<evidence type="ECO:0008006" key="4">
    <source>
        <dbReference type="Google" id="ProtNLM"/>
    </source>
</evidence>
<feature type="chain" id="PRO_5020606376" description="Peptidase C-terminal archaeal/bacterial domain-containing protein" evidence="1">
    <location>
        <begin position="28"/>
        <end position="609"/>
    </location>
</feature>
<sequence>MVRNCVGTLAAGTALSLVFAAAAAAQSADLSPAQGSAELRAGFADDPHSIGVRAGGPFDAQALAGSCYGYINEAPNAVLQYQAGDYDLFLSAASDEDTMLAVSAPDGSVICDDDGAGEGFNPGIHIEDPQSGRYAIWVGTYGAGVGLPPAMLHISETGFHSSNPYSRTIEPDMAPAERDRLRAGFRNDPRRYEVSAGGDQSLASGGTGCYGQDTQAPDVWIDYSAGDLPLFITGEGDFDGVLAVHTPSGGYLCDDDSAGSLNPGIAIGEPESGRYAIWYGTLGQGPAQPGTVLVSEIGFSGVDSSLDLSLPARHGDVALTGGFPEDPHTVAIQAGGASAANLATAGQLVAGGYCTGYVTREPAVELDFTSGDLPLYISAAGEQDLTLMVNTPDGAWFCDDDGSEGVNPGLVFENARSGIYDIYVGTYSQADTLVPAELFISELGFGATGDYTPETHDTYEEFDWQEEEGEPLDISLDAVFATIELTEGFTPSPYVIDLQAGGEEPVSSGIETDQYCAGYATQAPSVELAYSGSGPLAIYTQGDRDTTLAINRPDGSWACDDDGSASLNAGLSFSGDVQGTYDIYVGSFGGDTVPTSLVISEGALPAGAY</sequence>
<feature type="signal peptide" evidence="1">
    <location>
        <begin position="1"/>
        <end position="27"/>
    </location>
</feature>
<reference evidence="2 3" key="1">
    <citation type="journal article" date="2013" name="Int. J. Syst. Evol. Microbiol.">
        <title>Marinicauda pacifica gen. nov., sp. nov., a prosthecate alphaproteobacterium of the family Hyphomonadaceae isolated from deep seawater.</title>
        <authorList>
            <person name="Zhang X.Y."/>
            <person name="Li G.W."/>
            <person name="Wang C.S."/>
            <person name="Zhang Y.J."/>
            <person name="Xu X.W."/>
            <person name="Li H."/>
            <person name="Liu A."/>
            <person name="Liu C."/>
            <person name="Xie B.B."/>
            <person name="Qin Q.L."/>
            <person name="Xu Z."/>
            <person name="Chen X.L."/>
            <person name="Zhou B.C."/>
            <person name="Zhang Y.Z."/>
        </authorList>
    </citation>
    <scope>NUCLEOTIDE SEQUENCE [LARGE SCALE GENOMIC DNA]</scope>
    <source>
        <strain evidence="2 3">P-1 km-3</strain>
    </source>
</reference>